<dbReference type="Gene3D" id="3.40.50.300">
    <property type="entry name" value="P-loop containing nucleotide triphosphate hydrolases"/>
    <property type="match status" value="1"/>
</dbReference>
<accession>A0A6N9YSU7</accession>
<dbReference type="InterPro" id="IPR002182">
    <property type="entry name" value="NB-ARC"/>
</dbReference>
<dbReference type="SMART" id="SM00382">
    <property type="entry name" value="AAA"/>
    <property type="match status" value="1"/>
</dbReference>
<dbReference type="InterPro" id="IPR027417">
    <property type="entry name" value="P-loop_NTPase"/>
</dbReference>
<dbReference type="SUPFAM" id="SSF52540">
    <property type="entry name" value="P-loop containing nucleoside triphosphate hydrolases"/>
    <property type="match status" value="1"/>
</dbReference>
<feature type="region of interest" description="Disordered" evidence="1">
    <location>
        <begin position="1"/>
        <end position="20"/>
    </location>
</feature>
<proteinExistence type="predicted"/>
<name>A0A6N9YSU7_9ACTN</name>
<comment type="caution">
    <text evidence="3">The sequence shown here is derived from an EMBL/GenBank/DDBJ whole genome shotgun (WGS) entry which is preliminary data.</text>
</comment>
<dbReference type="InterPro" id="IPR036388">
    <property type="entry name" value="WH-like_DNA-bd_sf"/>
</dbReference>
<dbReference type="PANTHER" id="PTHR47691">
    <property type="entry name" value="REGULATOR-RELATED"/>
    <property type="match status" value="1"/>
</dbReference>
<dbReference type="InterPro" id="IPR003593">
    <property type="entry name" value="AAA+_ATPase"/>
</dbReference>
<feature type="domain" description="AAA+ ATPase" evidence="2">
    <location>
        <begin position="148"/>
        <end position="289"/>
    </location>
</feature>
<dbReference type="InterPro" id="IPR011990">
    <property type="entry name" value="TPR-like_helical_dom_sf"/>
</dbReference>
<dbReference type="InterPro" id="IPR001387">
    <property type="entry name" value="Cro/C1-type_HTH"/>
</dbReference>
<dbReference type="Pfam" id="PF00931">
    <property type="entry name" value="NB-ARC"/>
    <property type="match status" value="1"/>
</dbReference>
<evidence type="ECO:0000313" key="4">
    <source>
        <dbReference type="Proteomes" id="UP000469185"/>
    </source>
</evidence>
<evidence type="ECO:0000259" key="2">
    <source>
        <dbReference type="SMART" id="SM00382"/>
    </source>
</evidence>
<dbReference type="SMART" id="SM00028">
    <property type="entry name" value="TPR"/>
    <property type="match status" value="8"/>
</dbReference>
<dbReference type="GO" id="GO:0043531">
    <property type="term" value="F:ADP binding"/>
    <property type="evidence" value="ECO:0007669"/>
    <property type="project" value="InterPro"/>
</dbReference>
<dbReference type="PANTHER" id="PTHR47691:SF3">
    <property type="entry name" value="HTH-TYPE TRANSCRIPTIONAL REGULATOR RV0890C-RELATED"/>
    <property type="match status" value="1"/>
</dbReference>
<dbReference type="Pfam" id="PF13424">
    <property type="entry name" value="TPR_12"/>
    <property type="match status" value="2"/>
</dbReference>
<dbReference type="CDD" id="cd00093">
    <property type="entry name" value="HTH_XRE"/>
    <property type="match status" value="1"/>
</dbReference>
<dbReference type="InterPro" id="IPR019734">
    <property type="entry name" value="TPR_rpt"/>
</dbReference>
<organism evidence="3 4">
    <name type="scientific">Phytoactinopolyspora alkaliphila</name>
    <dbReference type="NCBI Taxonomy" id="1783498"/>
    <lineage>
        <taxon>Bacteria</taxon>
        <taxon>Bacillati</taxon>
        <taxon>Actinomycetota</taxon>
        <taxon>Actinomycetes</taxon>
        <taxon>Jiangellales</taxon>
        <taxon>Jiangellaceae</taxon>
        <taxon>Phytoactinopolyspora</taxon>
    </lineage>
</organism>
<evidence type="ECO:0000313" key="3">
    <source>
        <dbReference type="EMBL" id="NED98044.1"/>
    </source>
</evidence>
<dbReference type="Proteomes" id="UP000469185">
    <property type="component" value="Unassembled WGS sequence"/>
</dbReference>
<sequence length="896" mass="98480">MGMRALGHPDTPRPPSPVGAESLDDLVNMLRELREWAGAPSYALIAQRIKQHREQRGMHPGRRQVSRATVYDCFRLGRARIDVELLTEIVQALGVPPTEAVAWRQAHATAMGSASTASVVEIHQSIPPPSTVFAGRQAELDGLSARPLGSTLAVVGMAGIGKTELTLQLTARLTRQHSYTGGSYFVDLRGYDASRQPADPYAVLRGLLTAVGQPAGKVNRLSVDQQLSEWSAWARDRSFLLILDNATDENQVRPLLPRRHRGHVIVTSRRRLADLAHVPQTELQPLALDDALELLTQAAVAARVTDDPTSAARLAELCAGHPLDLTIVAAHLGQHPAWSLEDQVRRLESTPRGESIRPALAVSYRALNPDEQRALRLLSLYPGPSISAEAATSLLDRDPEEAAKLLATLDAEHLVRHDERGGVRLHDLVREYATWVTRHEESFTEQRAAVRRLIEYYVRGCAYAFQQVTPAEDHAPRLPADHAHRVPTEAVSDPRAWLDAGHQPAVVAATVAMEYGLSAPVAELSAVLALYLAEDGHLAQGEILHRLATTVEDPQHRARAHRDLSLVHQTQGRHSDAIRQLELATAAGPDPLPGRTHNIIGGIYNELGRLDDAVRHFVLAEDEARAANDDVRVARSKNNQANAYRHLWRLEEAEKLFAEVVEASARLGDTLNLQAAYYNRAVMFEAMGRCDEALHDVDAVVAIAGQHPFRGILPASHNIRGLIYQRLGRYDEAHSHHQRALETAVDLDDASTVGESLTGLGRALAGAGRLDESITYFERAIAHAREFDAPYNEGNALNGLGSVLRRQGLVDDAKALHTQARELGERFGDVEEIARSHVGLGHCASAYGDRRRAVHHWELALARYGEMKAPEAEAVRRLIAQPRPAPIGLRTRHTRR</sequence>
<dbReference type="Gene3D" id="1.25.40.10">
    <property type="entry name" value="Tetratricopeptide repeat domain"/>
    <property type="match status" value="2"/>
</dbReference>
<gene>
    <name evidence="3" type="ORF">G1H11_22350</name>
</gene>
<dbReference type="SUPFAM" id="SSF48452">
    <property type="entry name" value="TPR-like"/>
    <property type="match status" value="2"/>
</dbReference>
<keyword evidence="4" id="KW-1185">Reference proteome</keyword>
<dbReference type="PRINTS" id="PR00364">
    <property type="entry name" value="DISEASERSIST"/>
</dbReference>
<dbReference type="Pfam" id="PF13432">
    <property type="entry name" value="TPR_16"/>
    <property type="match status" value="1"/>
</dbReference>
<reference evidence="3 4" key="1">
    <citation type="submission" date="2020-02" db="EMBL/GenBank/DDBJ databases">
        <authorList>
            <person name="Li X.-J."/>
            <person name="Feng X.-M."/>
        </authorList>
    </citation>
    <scope>NUCLEOTIDE SEQUENCE [LARGE SCALE GENOMIC DNA]</scope>
    <source>
        <strain evidence="3 4">CGMCC 4.7225</strain>
    </source>
</reference>
<protein>
    <submittedName>
        <fullName evidence="3">Tetratricopeptide repeat protein</fullName>
    </submittedName>
</protein>
<dbReference type="Gene3D" id="1.10.10.10">
    <property type="entry name" value="Winged helix-like DNA-binding domain superfamily/Winged helix DNA-binding domain"/>
    <property type="match status" value="1"/>
</dbReference>
<dbReference type="EMBL" id="JAAGOB010000015">
    <property type="protein sequence ID" value="NED98044.1"/>
    <property type="molecule type" value="Genomic_DNA"/>
</dbReference>
<evidence type="ECO:0000256" key="1">
    <source>
        <dbReference type="SAM" id="MobiDB-lite"/>
    </source>
</evidence>
<dbReference type="Pfam" id="PF13374">
    <property type="entry name" value="TPR_10"/>
    <property type="match status" value="1"/>
</dbReference>
<dbReference type="AlphaFoldDB" id="A0A6N9YSU7"/>